<keyword evidence="5" id="KW-0804">Transcription</keyword>
<dbReference type="CDD" id="cd06171">
    <property type="entry name" value="Sigma70_r4"/>
    <property type="match status" value="1"/>
</dbReference>
<keyword evidence="3" id="KW-0731">Sigma factor</keyword>
<evidence type="ECO:0000256" key="1">
    <source>
        <dbReference type="ARBA" id="ARBA00010641"/>
    </source>
</evidence>
<gene>
    <name evidence="7" type="ORF">H4N64_24430</name>
</gene>
<evidence type="ECO:0000256" key="2">
    <source>
        <dbReference type="ARBA" id="ARBA00023015"/>
    </source>
</evidence>
<dbReference type="GO" id="GO:0003677">
    <property type="term" value="F:DNA binding"/>
    <property type="evidence" value="ECO:0007669"/>
    <property type="project" value="UniProtKB-KW"/>
</dbReference>
<dbReference type="Pfam" id="PF08281">
    <property type="entry name" value="Sigma70_r4_2"/>
    <property type="match status" value="1"/>
</dbReference>
<proteinExistence type="inferred from homology"/>
<evidence type="ECO:0000313" key="7">
    <source>
        <dbReference type="EMBL" id="MBC2904689.1"/>
    </source>
</evidence>
<comment type="caution">
    <text evidence="7">The sequence shown here is derived from an EMBL/GenBank/DDBJ whole genome shotgun (WGS) entry which is preliminary data.</text>
</comment>
<reference evidence="7 8" key="1">
    <citation type="submission" date="2020-08" db="EMBL/GenBank/DDBJ databases">
        <title>Streptomyces sp. PSKA01 genome sequencing and assembly.</title>
        <authorList>
            <person name="Mandal S."/>
            <person name="Maiti P.K."/>
            <person name="Das P."/>
        </authorList>
    </citation>
    <scope>NUCLEOTIDE SEQUENCE [LARGE SCALE GENOMIC DNA]</scope>
    <source>
        <strain evidence="7 8">PSKA01</strain>
    </source>
</reference>
<dbReference type="Proteomes" id="UP000584670">
    <property type="component" value="Unassembled WGS sequence"/>
</dbReference>
<dbReference type="EMBL" id="JACMSF010000028">
    <property type="protein sequence ID" value="MBC2904689.1"/>
    <property type="molecule type" value="Genomic_DNA"/>
</dbReference>
<name>A0A7X1MAU0_9ACTN</name>
<dbReference type="GO" id="GO:0006352">
    <property type="term" value="P:DNA-templated transcription initiation"/>
    <property type="evidence" value="ECO:0007669"/>
    <property type="project" value="InterPro"/>
</dbReference>
<dbReference type="InterPro" id="IPR039425">
    <property type="entry name" value="RNA_pol_sigma-70-like"/>
</dbReference>
<organism evidence="7 8">
    <name type="scientific">Streptomyces cupreus</name>
    <dbReference type="NCBI Taxonomy" id="2759956"/>
    <lineage>
        <taxon>Bacteria</taxon>
        <taxon>Bacillati</taxon>
        <taxon>Actinomycetota</taxon>
        <taxon>Actinomycetes</taxon>
        <taxon>Kitasatosporales</taxon>
        <taxon>Streptomycetaceae</taxon>
        <taxon>Streptomyces</taxon>
    </lineage>
</organism>
<dbReference type="InterPro" id="IPR036388">
    <property type="entry name" value="WH-like_DNA-bd_sf"/>
</dbReference>
<keyword evidence="4" id="KW-0238">DNA-binding</keyword>
<evidence type="ECO:0000313" key="8">
    <source>
        <dbReference type="Proteomes" id="UP000584670"/>
    </source>
</evidence>
<dbReference type="AlphaFoldDB" id="A0A7X1MAU0"/>
<sequence>MFTVVRNLAVDHHRARAVRPQETPPVDDVGLTVNDAIEPMLTTQVVLDALNQLKPAQRDAITLMHYRAYSIAQAAETLGVRPGTVKSRSHYAMRALRTILQSRGVLHP</sequence>
<accession>A0A7X1MAU0</accession>
<evidence type="ECO:0000256" key="5">
    <source>
        <dbReference type="ARBA" id="ARBA00023163"/>
    </source>
</evidence>
<dbReference type="PANTHER" id="PTHR43133">
    <property type="entry name" value="RNA POLYMERASE ECF-TYPE SIGMA FACTO"/>
    <property type="match status" value="1"/>
</dbReference>
<keyword evidence="8" id="KW-1185">Reference proteome</keyword>
<feature type="domain" description="RNA polymerase sigma factor 70 region 4 type 2" evidence="6">
    <location>
        <begin position="45"/>
        <end position="96"/>
    </location>
</feature>
<dbReference type="InterPro" id="IPR013324">
    <property type="entry name" value="RNA_pol_sigma_r3/r4-like"/>
</dbReference>
<comment type="similarity">
    <text evidence="1">Belongs to the sigma-70 factor family. ECF subfamily.</text>
</comment>
<dbReference type="InterPro" id="IPR013249">
    <property type="entry name" value="RNA_pol_sigma70_r4_t2"/>
</dbReference>
<evidence type="ECO:0000256" key="3">
    <source>
        <dbReference type="ARBA" id="ARBA00023082"/>
    </source>
</evidence>
<keyword evidence="2" id="KW-0805">Transcription regulation</keyword>
<dbReference type="PANTHER" id="PTHR43133:SF52">
    <property type="entry name" value="ECF RNA POLYMERASE SIGMA FACTOR SIGL"/>
    <property type="match status" value="1"/>
</dbReference>
<dbReference type="RefSeq" id="WP_186284556.1">
    <property type="nucleotide sequence ID" value="NZ_JACMSF010000028.1"/>
</dbReference>
<dbReference type="Gene3D" id="1.10.10.10">
    <property type="entry name" value="Winged helix-like DNA-binding domain superfamily/Winged helix DNA-binding domain"/>
    <property type="match status" value="1"/>
</dbReference>
<evidence type="ECO:0000259" key="6">
    <source>
        <dbReference type="Pfam" id="PF08281"/>
    </source>
</evidence>
<protein>
    <submittedName>
        <fullName evidence="7">RNA polymerase</fullName>
    </submittedName>
</protein>
<dbReference type="GO" id="GO:0016987">
    <property type="term" value="F:sigma factor activity"/>
    <property type="evidence" value="ECO:0007669"/>
    <property type="project" value="UniProtKB-KW"/>
</dbReference>
<dbReference type="SUPFAM" id="SSF88659">
    <property type="entry name" value="Sigma3 and sigma4 domains of RNA polymerase sigma factors"/>
    <property type="match status" value="1"/>
</dbReference>
<evidence type="ECO:0000256" key="4">
    <source>
        <dbReference type="ARBA" id="ARBA00023125"/>
    </source>
</evidence>